<protein>
    <submittedName>
        <fullName evidence="1">Putative secreted peptide</fullName>
    </submittedName>
</protein>
<organism evidence="1">
    <name type="scientific">Anopheles braziliensis</name>
    <dbReference type="NCBI Taxonomy" id="58242"/>
    <lineage>
        <taxon>Eukaryota</taxon>
        <taxon>Metazoa</taxon>
        <taxon>Ecdysozoa</taxon>
        <taxon>Arthropoda</taxon>
        <taxon>Hexapoda</taxon>
        <taxon>Insecta</taxon>
        <taxon>Pterygota</taxon>
        <taxon>Neoptera</taxon>
        <taxon>Endopterygota</taxon>
        <taxon>Diptera</taxon>
        <taxon>Nematocera</taxon>
        <taxon>Culicoidea</taxon>
        <taxon>Culicidae</taxon>
        <taxon>Anophelinae</taxon>
        <taxon>Anopheles</taxon>
    </lineage>
</organism>
<proteinExistence type="predicted"/>
<reference evidence="1" key="1">
    <citation type="submission" date="2018-01" db="EMBL/GenBank/DDBJ databases">
        <title>An insight into the sialome of Amazonian anophelines.</title>
        <authorList>
            <person name="Ribeiro J.M."/>
            <person name="Scarpassa V."/>
            <person name="Calvo E."/>
        </authorList>
    </citation>
    <scope>NUCLEOTIDE SEQUENCE</scope>
    <source>
        <tissue evidence="1">Salivary glands</tissue>
    </source>
</reference>
<evidence type="ECO:0000313" key="1">
    <source>
        <dbReference type="EMBL" id="MBW29854.1"/>
    </source>
</evidence>
<dbReference type="EMBL" id="GGFM01009103">
    <property type="protein sequence ID" value="MBW29854.1"/>
    <property type="molecule type" value="Transcribed_RNA"/>
</dbReference>
<name>A0A2M3ZMT4_9DIPT</name>
<accession>A0A2M3ZMT4</accession>
<sequence length="107" mass="12008">MQVMLCLAFAALAMTACLLLLLLLLMWQIRGRLLLLVTSIATTGGHAVHTGVASTSRVMADTRRRLLRHAHNYGSPGRKHQDSGPYYRGHQDSRRYHLLSNGYNNCF</sequence>
<dbReference type="AlphaFoldDB" id="A0A2M3ZMT4"/>